<sequence>MRAEVRDGLPAELTVRTAVLLRQVLARVEAAGEEALATLDLSGREYGVLALLVHDDAARNQRHLGAALGIDRTTTMKLMAGLESRGLVERGPDPADRRSYRLVATDAGRALCARADLVLSACDDAITDGRLDEHEVVVLRDLLRRLV</sequence>
<proteinExistence type="predicted"/>
<dbReference type="SMART" id="SM00347">
    <property type="entry name" value="HTH_MARR"/>
    <property type="match status" value="1"/>
</dbReference>
<dbReference type="InterPro" id="IPR000835">
    <property type="entry name" value="HTH_MarR-typ"/>
</dbReference>
<keyword evidence="1" id="KW-0805">Transcription regulation</keyword>
<dbReference type="InterPro" id="IPR036388">
    <property type="entry name" value="WH-like_DNA-bd_sf"/>
</dbReference>
<dbReference type="PROSITE" id="PS50995">
    <property type="entry name" value="HTH_MARR_2"/>
    <property type="match status" value="1"/>
</dbReference>
<feature type="domain" description="HTH marR-type" evidence="4">
    <location>
        <begin position="14"/>
        <end position="147"/>
    </location>
</feature>
<comment type="caution">
    <text evidence="5">The sequence shown here is derived from an EMBL/GenBank/DDBJ whole genome shotgun (WGS) entry which is preliminary data.</text>
</comment>
<dbReference type="RefSeq" id="WP_322425027.1">
    <property type="nucleotide sequence ID" value="NZ_JAXQPW010000006.1"/>
</dbReference>
<dbReference type="InterPro" id="IPR036390">
    <property type="entry name" value="WH_DNA-bd_sf"/>
</dbReference>
<keyword evidence="2" id="KW-0238">DNA-binding</keyword>
<evidence type="ECO:0000256" key="2">
    <source>
        <dbReference type="ARBA" id="ARBA00023125"/>
    </source>
</evidence>
<dbReference type="Proteomes" id="UP001291999">
    <property type="component" value="Unassembled WGS sequence"/>
</dbReference>
<gene>
    <name evidence="5" type="ORF">SFC79_15520</name>
</gene>
<dbReference type="InterPro" id="IPR023187">
    <property type="entry name" value="Tscrpt_reg_MarR-type_CS"/>
</dbReference>
<organism evidence="5 6">
    <name type="scientific">Nocardioides renjunii</name>
    <dbReference type="NCBI Taxonomy" id="3095075"/>
    <lineage>
        <taxon>Bacteria</taxon>
        <taxon>Bacillati</taxon>
        <taxon>Actinomycetota</taxon>
        <taxon>Actinomycetes</taxon>
        <taxon>Propionibacteriales</taxon>
        <taxon>Nocardioidaceae</taxon>
        <taxon>Nocardioides</taxon>
    </lineage>
</organism>
<evidence type="ECO:0000259" key="4">
    <source>
        <dbReference type="PROSITE" id="PS50995"/>
    </source>
</evidence>
<protein>
    <submittedName>
        <fullName evidence="5">MarR family transcriptional regulator</fullName>
    </submittedName>
</protein>
<dbReference type="Pfam" id="PF12802">
    <property type="entry name" value="MarR_2"/>
    <property type="match status" value="1"/>
</dbReference>
<dbReference type="Gene3D" id="1.10.10.10">
    <property type="entry name" value="Winged helix-like DNA-binding domain superfamily/Winged helix DNA-binding domain"/>
    <property type="match status" value="1"/>
</dbReference>
<keyword evidence="6" id="KW-1185">Reference proteome</keyword>
<evidence type="ECO:0000313" key="5">
    <source>
        <dbReference type="EMBL" id="MDZ5663181.1"/>
    </source>
</evidence>
<name>A0ABU5KDZ2_9ACTN</name>
<accession>A0ABU5KDZ2</accession>
<dbReference type="PANTHER" id="PTHR33164:SF43">
    <property type="entry name" value="HTH-TYPE TRANSCRIPTIONAL REPRESSOR YETL"/>
    <property type="match status" value="1"/>
</dbReference>
<evidence type="ECO:0000256" key="1">
    <source>
        <dbReference type="ARBA" id="ARBA00023015"/>
    </source>
</evidence>
<dbReference type="EMBL" id="JAXQPW010000006">
    <property type="protein sequence ID" value="MDZ5663181.1"/>
    <property type="molecule type" value="Genomic_DNA"/>
</dbReference>
<dbReference type="PROSITE" id="PS01117">
    <property type="entry name" value="HTH_MARR_1"/>
    <property type="match status" value="1"/>
</dbReference>
<dbReference type="SUPFAM" id="SSF46785">
    <property type="entry name" value="Winged helix' DNA-binding domain"/>
    <property type="match status" value="1"/>
</dbReference>
<evidence type="ECO:0000256" key="3">
    <source>
        <dbReference type="ARBA" id="ARBA00023163"/>
    </source>
</evidence>
<dbReference type="PANTHER" id="PTHR33164">
    <property type="entry name" value="TRANSCRIPTIONAL REGULATOR, MARR FAMILY"/>
    <property type="match status" value="1"/>
</dbReference>
<evidence type="ECO:0000313" key="6">
    <source>
        <dbReference type="Proteomes" id="UP001291999"/>
    </source>
</evidence>
<reference evidence="5 6" key="1">
    <citation type="submission" date="2023-11" db="EMBL/GenBank/DDBJ databases">
        <title>Novel species in genus Nocardioides.</title>
        <authorList>
            <person name="Zhou H."/>
        </authorList>
    </citation>
    <scope>NUCLEOTIDE SEQUENCE [LARGE SCALE GENOMIC DNA]</scope>
    <source>
        <strain evidence="5 6">S-58</strain>
    </source>
</reference>
<keyword evidence="3" id="KW-0804">Transcription</keyword>
<dbReference type="InterPro" id="IPR039422">
    <property type="entry name" value="MarR/SlyA-like"/>
</dbReference>
<dbReference type="PRINTS" id="PR00598">
    <property type="entry name" value="HTHMARR"/>
</dbReference>